<dbReference type="InterPro" id="IPR001870">
    <property type="entry name" value="B30.2/SPRY"/>
</dbReference>
<evidence type="ECO:0000313" key="8">
    <source>
        <dbReference type="Proteomes" id="UP000242287"/>
    </source>
</evidence>
<name>A0A2A9NA59_9AGAR</name>
<keyword evidence="3" id="KW-1133">Transmembrane helix</keyword>
<feature type="domain" description="B30.2/SPRY" evidence="6">
    <location>
        <begin position="61"/>
        <end position="268"/>
    </location>
</feature>
<dbReference type="PROSITE" id="PS50188">
    <property type="entry name" value="B302_SPRY"/>
    <property type="match status" value="1"/>
</dbReference>
<keyword evidence="4" id="KW-0472">Membrane</keyword>
<evidence type="ECO:0000259" key="6">
    <source>
        <dbReference type="PROSITE" id="PS50188"/>
    </source>
</evidence>
<keyword evidence="8" id="KW-1185">Reference proteome</keyword>
<keyword evidence="2" id="KW-0812">Transmembrane</keyword>
<dbReference type="InterPro" id="IPR043136">
    <property type="entry name" value="B30.2/SPRY_sf"/>
</dbReference>
<organism evidence="7 8">
    <name type="scientific">Amanita thiersii Skay4041</name>
    <dbReference type="NCBI Taxonomy" id="703135"/>
    <lineage>
        <taxon>Eukaryota</taxon>
        <taxon>Fungi</taxon>
        <taxon>Dikarya</taxon>
        <taxon>Basidiomycota</taxon>
        <taxon>Agaricomycotina</taxon>
        <taxon>Agaricomycetes</taxon>
        <taxon>Agaricomycetidae</taxon>
        <taxon>Agaricales</taxon>
        <taxon>Pluteineae</taxon>
        <taxon>Amanitaceae</taxon>
        <taxon>Amanita</taxon>
    </lineage>
</organism>
<dbReference type="GO" id="GO:0016020">
    <property type="term" value="C:membrane"/>
    <property type="evidence" value="ECO:0007669"/>
    <property type="project" value="UniProtKB-SubCell"/>
</dbReference>
<evidence type="ECO:0000313" key="7">
    <source>
        <dbReference type="EMBL" id="PFH47905.1"/>
    </source>
</evidence>
<dbReference type="Gene3D" id="2.60.120.920">
    <property type="match status" value="1"/>
</dbReference>
<dbReference type="CDD" id="cd12910">
    <property type="entry name" value="SPRY_SSH4_like"/>
    <property type="match status" value="1"/>
</dbReference>
<evidence type="ECO:0000256" key="5">
    <source>
        <dbReference type="SAM" id="MobiDB-lite"/>
    </source>
</evidence>
<dbReference type="InterPro" id="IPR035780">
    <property type="entry name" value="SPRY_Ssh4-like"/>
</dbReference>
<gene>
    <name evidence="7" type="ORF">AMATHDRAFT_42618</name>
</gene>
<dbReference type="EMBL" id="KZ302085">
    <property type="protein sequence ID" value="PFH47905.1"/>
    <property type="molecule type" value="Genomic_DNA"/>
</dbReference>
<dbReference type="AlphaFoldDB" id="A0A2A9NA59"/>
<evidence type="ECO:0000256" key="2">
    <source>
        <dbReference type="ARBA" id="ARBA00022692"/>
    </source>
</evidence>
<dbReference type="PANTHER" id="PTHR12864">
    <property type="entry name" value="RAN BINDING PROTEIN 9-RELATED"/>
    <property type="match status" value="1"/>
</dbReference>
<proteinExistence type="predicted"/>
<evidence type="ECO:0000256" key="3">
    <source>
        <dbReference type="ARBA" id="ARBA00022989"/>
    </source>
</evidence>
<dbReference type="STRING" id="703135.A0A2A9NA59"/>
<dbReference type="InterPro" id="IPR003877">
    <property type="entry name" value="SPRY_dom"/>
</dbReference>
<evidence type="ECO:0000256" key="4">
    <source>
        <dbReference type="ARBA" id="ARBA00023136"/>
    </source>
</evidence>
<dbReference type="InterPro" id="IPR050618">
    <property type="entry name" value="Ubq-SigPath_Reg"/>
</dbReference>
<dbReference type="Proteomes" id="UP000242287">
    <property type="component" value="Unassembled WGS sequence"/>
</dbReference>
<feature type="region of interest" description="Disordered" evidence="5">
    <location>
        <begin position="1"/>
        <end position="41"/>
    </location>
</feature>
<reference evidence="7 8" key="1">
    <citation type="submission" date="2014-02" db="EMBL/GenBank/DDBJ databases">
        <title>Transposable element dynamics among asymbiotic and ectomycorrhizal Amanita fungi.</title>
        <authorList>
            <consortium name="DOE Joint Genome Institute"/>
            <person name="Hess J."/>
            <person name="Skrede I."/>
            <person name="Wolfe B."/>
            <person name="LaButti K."/>
            <person name="Ohm R.A."/>
            <person name="Grigoriev I.V."/>
            <person name="Pringle A."/>
        </authorList>
    </citation>
    <scope>NUCLEOTIDE SEQUENCE [LARGE SCALE GENOMIC DNA]</scope>
    <source>
        <strain evidence="7 8">SKay4041</strain>
    </source>
</reference>
<accession>A0A2A9NA59</accession>
<dbReference type="OrthoDB" id="258495at2759"/>
<protein>
    <recommendedName>
        <fullName evidence="6">B30.2/SPRY domain-containing protein</fullName>
    </recommendedName>
</protein>
<comment type="subcellular location">
    <subcellularLocation>
        <location evidence="1">Membrane</location>
        <topology evidence="1">Single-pass membrane protein</topology>
    </subcellularLocation>
</comment>
<dbReference type="InterPro" id="IPR013320">
    <property type="entry name" value="ConA-like_dom_sf"/>
</dbReference>
<dbReference type="Pfam" id="PF00622">
    <property type="entry name" value="SPRY"/>
    <property type="match status" value="1"/>
</dbReference>
<dbReference type="SUPFAM" id="SSF49899">
    <property type="entry name" value="Concanavalin A-like lectins/glucanases"/>
    <property type="match status" value="1"/>
</dbReference>
<sequence>MKFLNVLKSKLPSSSSSSTSARHPPEWSAAPEQSHVLGKLSDAPSDDYHAAELFCIRYPPNPPALLPSSTIDQIRTIGCAAWNIETPKTHRFHGRVQDEPNKNADGGGGGVWVSTTAECEDICLFSNLPIMAGLYDVHRKEGVYYEVKVHRMDGTLAFGTACRPYPDFRLPGWNRLSAGLHLDDLRKFFEDPYGGRDYNNQIRRIQPGDTVGCGYEFARGALFFTYNGVRLPDAFTGIYLPRAQHDVYAAVGVQGRCEVEVNFGKDLFRWKEGNEWGWRVEGHVGNLTGMTGEEETLPAYSA</sequence>
<evidence type="ECO:0000256" key="1">
    <source>
        <dbReference type="ARBA" id="ARBA00004167"/>
    </source>
</evidence>
<dbReference type="SMART" id="SM00449">
    <property type="entry name" value="SPRY"/>
    <property type="match status" value="1"/>
</dbReference>